<reference evidence="2" key="1">
    <citation type="submission" date="2020-10" db="EMBL/GenBank/DDBJ databases">
        <authorList>
            <person name="Gilroy R."/>
        </authorList>
    </citation>
    <scope>NUCLEOTIDE SEQUENCE</scope>
    <source>
        <strain evidence="2">G3-4614</strain>
    </source>
</reference>
<feature type="signal peptide" evidence="1">
    <location>
        <begin position="1"/>
        <end position="22"/>
    </location>
</feature>
<keyword evidence="1" id="KW-0732">Signal</keyword>
<dbReference type="EMBL" id="JADIMW010000034">
    <property type="protein sequence ID" value="MBO8437948.1"/>
    <property type="molecule type" value="Genomic_DNA"/>
</dbReference>
<sequence>MKKCLLKVALVFILLIPLSVNAQDLIPTTAISNIPAVSIRDLNLSRNDYTILKTITATAIVYSDNSKKSRKIYEENEEFTLVYDIIKENGKRYLDYKSCDGVVRLGYIGSTDIYNSDSNYIPAEEIVRRLALYRLINLAKEYGADVLFEPTITTTATATGKTLIYKTEASAKLIKIINK</sequence>
<evidence type="ECO:0008006" key="4">
    <source>
        <dbReference type="Google" id="ProtNLM"/>
    </source>
</evidence>
<protein>
    <recommendedName>
        <fullName evidence="4">SLH domain-containing protein</fullName>
    </recommendedName>
</protein>
<dbReference type="AlphaFoldDB" id="A0A9D9H7N1"/>
<gene>
    <name evidence="2" type="ORF">IAC54_03495</name>
</gene>
<proteinExistence type="predicted"/>
<organism evidence="2 3">
    <name type="scientific">Candidatus Caccoplasma merdipullorum</name>
    <dbReference type="NCBI Taxonomy" id="2840718"/>
    <lineage>
        <taxon>Bacteria</taxon>
        <taxon>Pseudomonadati</taxon>
        <taxon>Bacteroidota</taxon>
        <taxon>Bacteroidia</taxon>
        <taxon>Bacteroidales</taxon>
        <taxon>Bacteroidaceae</taxon>
        <taxon>Bacteroidaceae incertae sedis</taxon>
        <taxon>Candidatus Caccoplasma</taxon>
    </lineage>
</organism>
<dbReference type="Proteomes" id="UP000823636">
    <property type="component" value="Unassembled WGS sequence"/>
</dbReference>
<comment type="caution">
    <text evidence="2">The sequence shown here is derived from an EMBL/GenBank/DDBJ whole genome shotgun (WGS) entry which is preliminary data.</text>
</comment>
<name>A0A9D9H7N1_9BACT</name>
<evidence type="ECO:0000256" key="1">
    <source>
        <dbReference type="SAM" id="SignalP"/>
    </source>
</evidence>
<accession>A0A9D9H7N1</accession>
<reference evidence="2" key="2">
    <citation type="journal article" date="2021" name="PeerJ">
        <title>Extensive microbial diversity within the chicken gut microbiome revealed by metagenomics and culture.</title>
        <authorList>
            <person name="Gilroy R."/>
            <person name="Ravi A."/>
            <person name="Getino M."/>
            <person name="Pursley I."/>
            <person name="Horton D.L."/>
            <person name="Alikhan N.F."/>
            <person name="Baker D."/>
            <person name="Gharbi K."/>
            <person name="Hall N."/>
            <person name="Watson M."/>
            <person name="Adriaenssens E.M."/>
            <person name="Foster-Nyarko E."/>
            <person name="Jarju S."/>
            <person name="Secka A."/>
            <person name="Antonio M."/>
            <person name="Oren A."/>
            <person name="Chaudhuri R.R."/>
            <person name="La Ragione R."/>
            <person name="Hildebrand F."/>
            <person name="Pallen M.J."/>
        </authorList>
    </citation>
    <scope>NUCLEOTIDE SEQUENCE</scope>
    <source>
        <strain evidence="2">G3-4614</strain>
    </source>
</reference>
<evidence type="ECO:0000313" key="2">
    <source>
        <dbReference type="EMBL" id="MBO8437948.1"/>
    </source>
</evidence>
<evidence type="ECO:0000313" key="3">
    <source>
        <dbReference type="Proteomes" id="UP000823636"/>
    </source>
</evidence>
<feature type="chain" id="PRO_5039133374" description="SLH domain-containing protein" evidence="1">
    <location>
        <begin position="23"/>
        <end position="179"/>
    </location>
</feature>